<dbReference type="EMBL" id="CP078145">
    <property type="protein sequence ID" value="QXN91891.1"/>
    <property type="molecule type" value="Genomic_DNA"/>
</dbReference>
<evidence type="ECO:0000313" key="2">
    <source>
        <dbReference type="Proteomes" id="UP000694257"/>
    </source>
</evidence>
<dbReference type="Proteomes" id="UP000694257">
    <property type="component" value="Chromosome"/>
</dbReference>
<organism evidence="1 2">
    <name type="scientific">Nocardia iowensis</name>
    <dbReference type="NCBI Taxonomy" id="204891"/>
    <lineage>
        <taxon>Bacteria</taxon>
        <taxon>Bacillati</taxon>
        <taxon>Actinomycetota</taxon>
        <taxon>Actinomycetes</taxon>
        <taxon>Mycobacteriales</taxon>
        <taxon>Nocardiaceae</taxon>
        <taxon>Nocardia</taxon>
    </lineage>
</organism>
<proteinExistence type="predicted"/>
<dbReference type="RefSeq" id="WP_218472740.1">
    <property type="nucleotide sequence ID" value="NZ_BAABJN010000009.1"/>
</dbReference>
<keyword evidence="2" id="KW-1185">Reference proteome</keyword>
<accession>A0ABX8RWI9</accession>
<reference evidence="1 2" key="1">
    <citation type="submission" date="2021-07" db="EMBL/GenBank/DDBJ databases">
        <title>Whole Genome Sequence of Nocardia Iowensis.</title>
        <authorList>
            <person name="Lamm A."/>
            <person name="Collins-Fairclough A.M."/>
            <person name="Bunk B."/>
            <person name="Sproer C."/>
        </authorList>
    </citation>
    <scope>NUCLEOTIDE SEQUENCE [LARGE SCALE GENOMIC DNA]</scope>
    <source>
        <strain evidence="1 2">NRRL 5646</strain>
    </source>
</reference>
<gene>
    <name evidence="1" type="ORF">KV110_01475</name>
</gene>
<name>A0ABX8RWI9_NOCIO</name>
<protein>
    <submittedName>
        <fullName evidence="1">Uncharacterized protein</fullName>
    </submittedName>
</protein>
<sequence>MNRSKSGAPQHALQLRKAGVPYAKIAEQLDITEADAYDMVTAALQVHEEAPETRTRLDLERLDAMLLGLWKHIGQGDPKAVEQGLEVMRMRADMLADRAASGDGSEVGDYLESVKAAARENKQSAVTRLRAVES</sequence>
<evidence type="ECO:0000313" key="1">
    <source>
        <dbReference type="EMBL" id="QXN91891.1"/>
    </source>
</evidence>